<dbReference type="Gene3D" id="2.20.110.10">
    <property type="entry name" value="Histone H3 K4-specific methyltransferase SET7/9 N-terminal domain"/>
    <property type="match status" value="4"/>
</dbReference>
<dbReference type="Proteomes" id="UP000199072">
    <property type="component" value="Unassembled WGS sequence"/>
</dbReference>
<dbReference type="STRING" id="1391627.SAMN05216464_103376"/>
<evidence type="ECO:0000256" key="1">
    <source>
        <dbReference type="PROSITE-ProRule" id="PRU00339"/>
    </source>
</evidence>
<keyword evidence="3" id="KW-1185">Reference proteome</keyword>
<dbReference type="AlphaFoldDB" id="A0A1G6ZIJ7"/>
<dbReference type="InterPro" id="IPR011652">
    <property type="entry name" value="MORN_2"/>
</dbReference>
<evidence type="ECO:0000313" key="3">
    <source>
        <dbReference type="Proteomes" id="UP000199072"/>
    </source>
</evidence>
<dbReference type="PROSITE" id="PS50005">
    <property type="entry name" value="TPR"/>
    <property type="match status" value="1"/>
</dbReference>
<dbReference type="Gene3D" id="1.25.40.10">
    <property type="entry name" value="Tetratricopeptide repeat domain"/>
    <property type="match status" value="1"/>
</dbReference>
<dbReference type="OrthoDB" id="7342920at2"/>
<dbReference type="SUPFAM" id="SSF48452">
    <property type="entry name" value="TPR-like"/>
    <property type="match status" value="1"/>
</dbReference>
<reference evidence="2 3" key="1">
    <citation type="submission" date="2016-10" db="EMBL/GenBank/DDBJ databases">
        <authorList>
            <person name="de Groot N.N."/>
        </authorList>
    </citation>
    <scope>NUCLEOTIDE SEQUENCE [LARGE SCALE GENOMIC DNA]</scope>
    <source>
        <strain evidence="2 3">47C3B</strain>
    </source>
</reference>
<feature type="repeat" description="TPR" evidence="1">
    <location>
        <begin position="161"/>
        <end position="194"/>
    </location>
</feature>
<protein>
    <submittedName>
        <fullName evidence="2">Antitoxin component YwqK of the YwqJK toxin-antitoxin module</fullName>
    </submittedName>
</protein>
<dbReference type="InterPro" id="IPR011990">
    <property type="entry name" value="TPR-like_helical_dom_sf"/>
</dbReference>
<dbReference type="SUPFAM" id="SSF82185">
    <property type="entry name" value="Histone H3 K4-specific methyltransferase SET7/9 N-terminal domain"/>
    <property type="match status" value="6"/>
</dbReference>
<sequence length="1126" mass="128364">MPYSCIRAFFVCKKKLLSRLQNLICAYHMKYCLLSFLFLLFLSKTSVAQKIELINSGELIDKAVTLYDSSQHKTALKLLEKVSRSDTNYVRAVYEKSINCEADSQYTQAIKYCLEGLALKEQRDYEPDLYNTYGNTLNDMGQNENALKVFDFAIGKYPAYSLLYFNKGITLIALKRYADAEAEFKKTLLINPYMYSAHYQLGVTALQQGKIIPAFLSFTGYLLINPKGKYWSKSIGFLDKITKSTDDILEVKNKRTNPQDDAYSEIEEIVLSKIALDKSYKSTISIDDAISRQMQAIFEKMEYKKESNDFWIQYYLPYFKQIYSQGKLEPFVFHSFSNVKIAIIQDYNNKNKKLLDNFVNEAATYFDLIRVTRELNFAKRDSATVRYYFEDGKLIGKGTVSNKGQSITGPWESNFPAGNVKALGNYNTAGKKEGAWTYYFNSGNVKSKQIFKDGKLNGFQQYYFENGNLSAQETYLNGVAEGPVTTYYYNGKPSSYVNYKLDKKQGEEKQYYSNGALQTINNYVNEVLNGLVTEYFKSGSVKSTTNYAAGKLEGQYKSYYESGRLSVQGQFSKNNAEGDFIYYYDSDKVKEKRHFVNNNEEGVHQEFYENGQLSNSSTYKKGKLDGEAVGYYEDGKLFSKYVYDNGITRSENYVNPAGGKIYTAEVKADDINIVVYHTDGYKNSHSSYSAKGEIEGPDTIFYPSGKVNQINQYKDGALNGTSVTYYLNGKIKSEVNVTDGKDNGYSSSFYQNGKPESEGWMQDGQHQGEWLFYDENGKLTGRSYYLNNDLDGYRESYDPNGKKNLEEKYHLGWLEKLTQYDTSEKVMAVDTFPKCTGKYKIVYPDGKLKAEGNYINGNFDGPFKLYYFDGSVESSYIYKRGDIDSTYTSYYYGGKKHSEGSFHYGEKTGEWKVYDEDGRLSSVTNYIADETNGEKTYYFETGVKDYAGNYKAGVLAGISKKYDPDGSLAYQINFSNDNAISYSYLGTDGKLVPDKPIDFTNGLIKAYFQNGKQSRECTYSDGLKNGTDAIYYTNGQLRSTDKPSYGMANGLTTEYYPNGKIKTAYYYILDNPDGICKEFYENGKLKKEINFINGLSHGMVKYFNETGKLTKTMNYYYGNLLSVKTE</sequence>
<dbReference type="PANTHER" id="PTHR33706:SF1">
    <property type="entry name" value="TPR REPEAT PROTEIN"/>
    <property type="match status" value="1"/>
</dbReference>
<name>A0A1G6ZIJ7_9SPHI</name>
<dbReference type="PANTHER" id="PTHR33706">
    <property type="entry name" value="MORN VARIANT REPEAT PROTEIN"/>
    <property type="match status" value="1"/>
</dbReference>
<dbReference type="InterPro" id="IPR019734">
    <property type="entry name" value="TPR_rpt"/>
</dbReference>
<evidence type="ECO:0000313" key="2">
    <source>
        <dbReference type="EMBL" id="SDE02479.1"/>
    </source>
</evidence>
<dbReference type="Gene3D" id="3.90.930.1">
    <property type="match status" value="3"/>
</dbReference>
<dbReference type="Pfam" id="PF07661">
    <property type="entry name" value="MORN_2"/>
    <property type="match status" value="15"/>
</dbReference>
<dbReference type="SMART" id="SM00028">
    <property type="entry name" value="TPR"/>
    <property type="match status" value="4"/>
</dbReference>
<dbReference type="EMBL" id="FNAI01000003">
    <property type="protein sequence ID" value="SDE02479.1"/>
    <property type="molecule type" value="Genomic_DNA"/>
</dbReference>
<proteinExistence type="predicted"/>
<accession>A0A1G6ZIJ7</accession>
<organism evidence="2 3">
    <name type="scientific">Mucilaginibacter pineti</name>
    <dbReference type="NCBI Taxonomy" id="1391627"/>
    <lineage>
        <taxon>Bacteria</taxon>
        <taxon>Pseudomonadati</taxon>
        <taxon>Bacteroidota</taxon>
        <taxon>Sphingobacteriia</taxon>
        <taxon>Sphingobacteriales</taxon>
        <taxon>Sphingobacteriaceae</taxon>
        <taxon>Mucilaginibacter</taxon>
    </lineage>
</organism>
<gene>
    <name evidence="2" type="ORF">SAMN05216464_103376</name>
</gene>
<keyword evidence="1" id="KW-0802">TPR repeat</keyword>